<keyword evidence="9" id="KW-1185">Reference proteome</keyword>
<feature type="transmembrane region" description="Helical" evidence="6">
    <location>
        <begin position="213"/>
        <end position="233"/>
    </location>
</feature>
<name>A0ABR4FIJ5_9EURO</name>
<keyword evidence="2 6" id="KW-0812">Transmembrane</keyword>
<feature type="transmembrane region" description="Helical" evidence="6">
    <location>
        <begin position="52"/>
        <end position="75"/>
    </location>
</feature>
<dbReference type="EMBL" id="JBFTWV010000275">
    <property type="protein sequence ID" value="KAL2783068.1"/>
    <property type="molecule type" value="Genomic_DNA"/>
</dbReference>
<feature type="transmembrane region" description="Helical" evidence="6">
    <location>
        <begin position="175"/>
        <end position="201"/>
    </location>
</feature>
<feature type="domain" description="Rhodopsin" evidence="7">
    <location>
        <begin position="36"/>
        <end position="275"/>
    </location>
</feature>
<proteinExistence type="inferred from homology"/>
<evidence type="ECO:0000256" key="2">
    <source>
        <dbReference type="ARBA" id="ARBA00022692"/>
    </source>
</evidence>
<protein>
    <recommendedName>
        <fullName evidence="7">Rhodopsin domain-containing protein</fullName>
    </recommendedName>
</protein>
<evidence type="ECO:0000256" key="1">
    <source>
        <dbReference type="ARBA" id="ARBA00004141"/>
    </source>
</evidence>
<feature type="transmembrane region" description="Helical" evidence="6">
    <location>
        <begin position="95"/>
        <end position="119"/>
    </location>
</feature>
<feature type="transmembrane region" description="Helical" evidence="6">
    <location>
        <begin position="140"/>
        <end position="163"/>
    </location>
</feature>
<evidence type="ECO:0000256" key="6">
    <source>
        <dbReference type="SAM" id="Phobius"/>
    </source>
</evidence>
<dbReference type="InterPro" id="IPR052337">
    <property type="entry name" value="SAT4-like"/>
</dbReference>
<evidence type="ECO:0000313" key="8">
    <source>
        <dbReference type="EMBL" id="KAL2783068.1"/>
    </source>
</evidence>
<dbReference type="Proteomes" id="UP001610563">
    <property type="component" value="Unassembled WGS sequence"/>
</dbReference>
<organism evidence="8 9">
    <name type="scientific">Aspergillus keveii</name>
    <dbReference type="NCBI Taxonomy" id="714993"/>
    <lineage>
        <taxon>Eukaryota</taxon>
        <taxon>Fungi</taxon>
        <taxon>Dikarya</taxon>
        <taxon>Ascomycota</taxon>
        <taxon>Pezizomycotina</taxon>
        <taxon>Eurotiomycetes</taxon>
        <taxon>Eurotiomycetidae</taxon>
        <taxon>Eurotiales</taxon>
        <taxon>Aspergillaceae</taxon>
        <taxon>Aspergillus</taxon>
        <taxon>Aspergillus subgen. Nidulantes</taxon>
    </lineage>
</organism>
<evidence type="ECO:0000256" key="5">
    <source>
        <dbReference type="ARBA" id="ARBA00038359"/>
    </source>
</evidence>
<evidence type="ECO:0000256" key="3">
    <source>
        <dbReference type="ARBA" id="ARBA00022989"/>
    </source>
</evidence>
<keyword evidence="3 6" id="KW-1133">Transmembrane helix</keyword>
<evidence type="ECO:0000256" key="4">
    <source>
        <dbReference type="ARBA" id="ARBA00023136"/>
    </source>
</evidence>
<evidence type="ECO:0000313" key="9">
    <source>
        <dbReference type="Proteomes" id="UP001610563"/>
    </source>
</evidence>
<dbReference type="PANTHER" id="PTHR33048">
    <property type="entry name" value="PTH11-LIKE INTEGRAL MEMBRANE PROTEIN (AFU_ORTHOLOGUE AFUA_5G11245)"/>
    <property type="match status" value="1"/>
</dbReference>
<sequence length="384" mass="42408">MPNERGRTGLSENHLRQINFSTQILCYTFVTAFVILRLSLQRKLGKPFSIDDVTCVLAWLLFMGYCTCCLLYGFAGGANKEINLTDQEIENSFRVSYASTLIYAPLALAVKVTLLLVLGKIYRPCRLGCIAIHSILALNVLYYTIILFVKAFVCVPASAYWTSLGQPTDQCLNRFAVIVADSVISVVSDTAILVLPIILTWPLQMAVCLKAKVMALLGFGGLAVGFSLYRLVLVISTRNSPDQTIVFMKVLLSGNAEGAIGLICTCLPSLSRYISRCKRHERIPSPEAIENHPFPIFDGSQICSADGSLRSQVQTRIWRSRSDSQGIDQMMHGIEATTNRSSSIGIRKDVTFHQQDNQEAPATQSLQDLIMVCQFGNCKRTQGS</sequence>
<dbReference type="PANTHER" id="PTHR33048:SF108">
    <property type="entry name" value="INTEGRAL MEMBRANE PROTEIN"/>
    <property type="match status" value="1"/>
</dbReference>
<accession>A0ABR4FIJ5</accession>
<dbReference type="Pfam" id="PF20684">
    <property type="entry name" value="Fung_rhodopsin"/>
    <property type="match status" value="1"/>
</dbReference>
<evidence type="ECO:0000259" key="7">
    <source>
        <dbReference type="Pfam" id="PF20684"/>
    </source>
</evidence>
<gene>
    <name evidence="8" type="ORF">BJX66DRAFT_330860</name>
</gene>
<reference evidence="8 9" key="1">
    <citation type="submission" date="2024-07" db="EMBL/GenBank/DDBJ databases">
        <title>Section-level genome sequencing and comparative genomics of Aspergillus sections Usti and Cavernicolus.</title>
        <authorList>
            <consortium name="Lawrence Berkeley National Laboratory"/>
            <person name="Nybo J.L."/>
            <person name="Vesth T.C."/>
            <person name="Theobald S."/>
            <person name="Frisvad J.C."/>
            <person name="Larsen T.O."/>
            <person name="Kjaerboelling I."/>
            <person name="Rothschild-Mancinelli K."/>
            <person name="Lyhne E.K."/>
            <person name="Kogle M.E."/>
            <person name="Barry K."/>
            <person name="Clum A."/>
            <person name="Na H."/>
            <person name="Ledsgaard L."/>
            <person name="Lin J."/>
            <person name="Lipzen A."/>
            <person name="Kuo A."/>
            <person name="Riley R."/>
            <person name="Mondo S."/>
            <person name="Labutti K."/>
            <person name="Haridas S."/>
            <person name="Pangalinan J."/>
            <person name="Salamov A.A."/>
            <person name="Simmons B.A."/>
            <person name="Magnuson J.K."/>
            <person name="Chen J."/>
            <person name="Drula E."/>
            <person name="Henrissat B."/>
            <person name="Wiebenga A."/>
            <person name="Lubbers R.J."/>
            <person name="Gomes A.C."/>
            <person name="Makela M.R."/>
            <person name="Stajich J."/>
            <person name="Grigoriev I.V."/>
            <person name="Mortensen U.H."/>
            <person name="De Vries R.P."/>
            <person name="Baker S.E."/>
            <person name="Andersen M.R."/>
        </authorList>
    </citation>
    <scope>NUCLEOTIDE SEQUENCE [LARGE SCALE GENOMIC DNA]</scope>
    <source>
        <strain evidence="8 9">CBS 209.92</strain>
    </source>
</reference>
<comment type="similarity">
    <text evidence="5">Belongs to the SAT4 family.</text>
</comment>
<dbReference type="InterPro" id="IPR049326">
    <property type="entry name" value="Rhodopsin_dom_fungi"/>
</dbReference>
<keyword evidence="4 6" id="KW-0472">Membrane</keyword>
<comment type="subcellular location">
    <subcellularLocation>
        <location evidence="1">Membrane</location>
        <topology evidence="1">Multi-pass membrane protein</topology>
    </subcellularLocation>
</comment>
<feature type="transmembrane region" description="Helical" evidence="6">
    <location>
        <begin position="20"/>
        <end position="40"/>
    </location>
</feature>
<comment type="caution">
    <text evidence="8">The sequence shown here is derived from an EMBL/GenBank/DDBJ whole genome shotgun (WGS) entry which is preliminary data.</text>
</comment>